<proteinExistence type="inferred from homology"/>
<keyword evidence="4" id="KW-0479">Metal-binding</keyword>
<dbReference type="GO" id="GO:0008253">
    <property type="term" value="F:5'-nucleotidase activity"/>
    <property type="evidence" value="ECO:0007669"/>
    <property type="project" value="UniProtKB-EC"/>
</dbReference>
<dbReference type="InterPro" id="IPR036412">
    <property type="entry name" value="HAD-like_sf"/>
</dbReference>
<dbReference type="Pfam" id="PF05822">
    <property type="entry name" value="UMPH-1"/>
    <property type="match status" value="1"/>
</dbReference>
<evidence type="ECO:0000256" key="3">
    <source>
        <dbReference type="ARBA" id="ARBA00012643"/>
    </source>
</evidence>
<dbReference type="Gene3D" id="3.40.50.1000">
    <property type="entry name" value="HAD superfamily/HAD-like"/>
    <property type="match status" value="1"/>
</dbReference>
<dbReference type="Gene3D" id="1.10.150.340">
    <property type="entry name" value="Pyrimidine 5'-nucleotidase (UMPH-1), N-terminal domain"/>
    <property type="match status" value="1"/>
</dbReference>
<keyword evidence="6" id="KW-0378">Hydrolase</keyword>
<evidence type="ECO:0000313" key="9">
    <source>
        <dbReference type="EMBL" id="KAL1512070.1"/>
    </source>
</evidence>
<name>A0AB34J5J4_PRYPA</name>
<gene>
    <name evidence="9" type="ORF">AB1Y20_005343</name>
</gene>
<comment type="catalytic activity">
    <reaction evidence="1">
        <text>a ribonucleoside 5'-phosphate + H2O = a ribonucleoside + phosphate</text>
        <dbReference type="Rhea" id="RHEA:12484"/>
        <dbReference type="ChEBI" id="CHEBI:15377"/>
        <dbReference type="ChEBI" id="CHEBI:18254"/>
        <dbReference type="ChEBI" id="CHEBI:43474"/>
        <dbReference type="ChEBI" id="CHEBI:58043"/>
        <dbReference type="EC" id="3.1.3.5"/>
    </reaction>
</comment>
<accession>A0AB34J5J4</accession>
<organism evidence="9 10">
    <name type="scientific">Prymnesium parvum</name>
    <name type="common">Toxic golden alga</name>
    <dbReference type="NCBI Taxonomy" id="97485"/>
    <lineage>
        <taxon>Eukaryota</taxon>
        <taxon>Haptista</taxon>
        <taxon>Haptophyta</taxon>
        <taxon>Prymnesiophyceae</taxon>
        <taxon>Prymnesiales</taxon>
        <taxon>Prymnesiaceae</taxon>
        <taxon>Prymnesium</taxon>
    </lineage>
</organism>
<evidence type="ECO:0000256" key="2">
    <source>
        <dbReference type="ARBA" id="ARBA00008389"/>
    </source>
</evidence>
<keyword evidence="5" id="KW-0547">Nucleotide-binding</keyword>
<keyword evidence="8" id="KW-0546">Nucleotide metabolism</keyword>
<evidence type="ECO:0000313" key="10">
    <source>
        <dbReference type="Proteomes" id="UP001515480"/>
    </source>
</evidence>
<comment type="caution">
    <text evidence="9">The sequence shown here is derived from an EMBL/GenBank/DDBJ whole genome shotgun (WGS) entry which is preliminary data.</text>
</comment>
<keyword evidence="7" id="KW-0460">Magnesium</keyword>
<dbReference type="GO" id="GO:0000287">
    <property type="term" value="F:magnesium ion binding"/>
    <property type="evidence" value="ECO:0007669"/>
    <property type="project" value="InterPro"/>
</dbReference>
<comment type="similarity">
    <text evidence="2">Belongs to the pyrimidine 5'-nucleotidase family.</text>
</comment>
<reference evidence="9 10" key="1">
    <citation type="journal article" date="2024" name="Science">
        <title>Giant polyketide synthase enzymes in the biosynthesis of giant marine polyether toxins.</title>
        <authorList>
            <person name="Fallon T.R."/>
            <person name="Shende V.V."/>
            <person name="Wierzbicki I.H."/>
            <person name="Pendleton A.L."/>
            <person name="Watervoot N.F."/>
            <person name="Auber R.P."/>
            <person name="Gonzalez D.J."/>
            <person name="Wisecaver J.H."/>
            <person name="Moore B.S."/>
        </authorList>
    </citation>
    <scope>NUCLEOTIDE SEQUENCE [LARGE SCALE GENOMIC DNA]</scope>
    <source>
        <strain evidence="9 10">12B1</strain>
    </source>
</reference>
<dbReference type="GO" id="GO:0009117">
    <property type="term" value="P:nucleotide metabolic process"/>
    <property type="evidence" value="ECO:0007669"/>
    <property type="project" value="UniProtKB-KW"/>
</dbReference>
<dbReference type="InterPro" id="IPR006434">
    <property type="entry name" value="Pyrimidine_nucleotidase_eu"/>
</dbReference>
<evidence type="ECO:0000256" key="6">
    <source>
        <dbReference type="ARBA" id="ARBA00022801"/>
    </source>
</evidence>
<protein>
    <recommendedName>
        <fullName evidence="3">5'-nucleotidase</fullName>
        <ecNumber evidence="3">3.1.3.5</ecNumber>
    </recommendedName>
</protein>
<evidence type="ECO:0000256" key="7">
    <source>
        <dbReference type="ARBA" id="ARBA00022842"/>
    </source>
</evidence>
<dbReference type="SUPFAM" id="SSF56784">
    <property type="entry name" value="HAD-like"/>
    <property type="match status" value="1"/>
</dbReference>
<dbReference type="GO" id="GO:0005737">
    <property type="term" value="C:cytoplasm"/>
    <property type="evidence" value="ECO:0007669"/>
    <property type="project" value="InterPro"/>
</dbReference>
<dbReference type="EMBL" id="JBGBPQ010000013">
    <property type="protein sequence ID" value="KAL1512070.1"/>
    <property type="molecule type" value="Genomic_DNA"/>
</dbReference>
<dbReference type="GO" id="GO:0000166">
    <property type="term" value="F:nucleotide binding"/>
    <property type="evidence" value="ECO:0007669"/>
    <property type="project" value="UniProtKB-KW"/>
</dbReference>
<sequence length="336" mass="37413">MDTVPKLHKETLAALAVAAAAAAAIIYKHHKLLRQSRAKWMRTMSFNDKWERFAAADPSQLLVITDFDATITAGDAEQCHDMLGASPLMTKAFRDEFAPLLNWTTNTSIDGVEWWDKAHELMLKHGMPPRPMLQRLVREAYMPPRHGALALLRKLEEMKVPVLIVSAGLSDVIEEFLRQHNALTENVTVCSNRLNYGADSVPQSVSPEEPVTSFTKAAAYKNAAAFFRHHHARRMILVIGDSVTDIDAAHEVPYDESLSVGFLNSRPATAMTKYADTFDAVVLGNGGSLDPLTDLVELININGRAREIELENRRKLLDKGRAYSLRLAAYDPARVK</sequence>
<dbReference type="PANTHER" id="PTHR13045:SF0">
    <property type="entry name" value="7-METHYLGUANOSINE PHOSPHATE-SPECIFIC 5'-NUCLEOTIDASE"/>
    <property type="match status" value="1"/>
</dbReference>
<dbReference type="InterPro" id="IPR023214">
    <property type="entry name" value="HAD_sf"/>
</dbReference>
<evidence type="ECO:0000256" key="5">
    <source>
        <dbReference type="ARBA" id="ARBA00022741"/>
    </source>
</evidence>
<evidence type="ECO:0000256" key="4">
    <source>
        <dbReference type="ARBA" id="ARBA00022723"/>
    </source>
</evidence>
<dbReference type="Proteomes" id="UP001515480">
    <property type="component" value="Unassembled WGS sequence"/>
</dbReference>
<keyword evidence="10" id="KW-1185">Reference proteome</keyword>
<dbReference type="PANTHER" id="PTHR13045">
    <property type="entry name" value="5'-NUCLEOTIDASE"/>
    <property type="match status" value="1"/>
</dbReference>
<evidence type="ECO:0000256" key="8">
    <source>
        <dbReference type="ARBA" id="ARBA00023080"/>
    </source>
</evidence>
<evidence type="ECO:0000256" key="1">
    <source>
        <dbReference type="ARBA" id="ARBA00000815"/>
    </source>
</evidence>
<dbReference type="AlphaFoldDB" id="A0AB34J5J4"/>
<dbReference type="EC" id="3.1.3.5" evidence="3"/>